<evidence type="ECO:0000313" key="3">
    <source>
        <dbReference type="Proteomes" id="UP000183385"/>
    </source>
</evidence>
<dbReference type="InterPro" id="IPR011055">
    <property type="entry name" value="Dup_hybrid_motif"/>
</dbReference>
<reference evidence="2 3" key="1">
    <citation type="submission" date="2016-10" db="EMBL/GenBank/DDBJ databases">
        <authorList>
            <person name="Varghese N."/>
            <person name="Submissions S."/>
        </authorList>
    </citation>
    <scope>NUCLEOTIDE SEQUENCE [LARGE SCALE GENOMIC DNA]</scope>
    <source>
        <strain evidence="2 3">LMG 18378</strain>
    </source>
</reference>
<comment type="caution">
    <text evidence="2">The sequence shown here is derived from an EMBL/GenBank/DDBJ whole genome shotgun (WGS) entry which is preliminary data.</text>
</comment>
<dbReference type="GO" id="GO:0004222">
    <property type="term" value="F:metalloendopeptidase activity"/>
    <property type="evidence" value="ECO:0007669"/>
    <property type="project" value="TreeGrafter"/>
</dbReference>
<dbReference type="Gene3D" id="2.70.70.10">
    <property type="entry name" value="Glucose Permease (Domain IIA)"/>
    <property type="match status" value="1"/>
</dbReference>
<keyword evidence="2" id="KW-0418">Kinase</keyword>
<dbReference type="PANTHER" id="PTHR21666">
    <property type="entry name" value="PEPTIDASE-RELATED"/>
    <property type="match status" value="1"/>
</dbReference>
<feature type="region of interest" description="Disordered" evidence="1">
    <location>
        <begin position="788"/>
        <end position="807"/>
    </location>
</feature>
<protein>
    <submittedName>
        <fullName evidence="2">Hydroxyethylthiazole kinase</fullName>
    </submittedName>
</protein>
<proteinExistence type="predicted"/>
<name>A0AAQ1KQA2_9PSED</name>
<organism evidence="2 3">
    <name type="scientific">Pseudomonas citronellolis</name>
    <dbReference type="NCBI Taxonomy" id="53408"/>
    <lineage>
        <taxon>Bacteria</taxon>
        <taxon>Pseudomonadati</taxon>
        <taxon>Pseudomonadota</taxon>
        <taxon>Gammaproteobacteria</taxon>
        <taxon>Pseudomonadales</taxon>
        <taxon>Pseudomonadaceae</taxon>
        <taxon>Pseudomonas</taxon>
    </lineage>
</organism>
<dbReference type="InterPro" id="IPR050570">
    <property type="entry name" value="Cell_wall_metabolism_enzyme"/>
</dbReference>
<keyword evidence="2" id="KW-0808">Transferase</keyword>
<dbReference type="CDD" id="cd12797">
    <property type="entry name" value="M23_peptidase"/>
    <property type="match status" value="1"/>
</dbReference>
<evidence type="ECO:0000313" key="2">
    <source>
        <dbReference type="EMBL" id="SFE08253.1"/>
    </source>
</evidence>
<dbReference type="SUPFAM" id="SSF53955">
    <property type="entry name" value="Lysozyme-like"/>
    <property type="match status" value="1"/>
</dbReference>
<dbReference type="RefSeq" id="WP_074986545.1">
    <property type="nucleotide sequence ID" value="NZ_FOLS01000065.1"/>
</dbReference>
<dbReference type="EMBL" id="FOLS01000065">
    <property type="protein sequence ID" value="SFE08253.1"/>
    <property type="molecule type" value="Genomic_DNA"/>
</dbReference>
<dbReference type="AlphaFoldDB" id="A0AAQ1KQA2"/>
<dbReference type="Gene3D" id="1.10.530.10">
    <property type="match status" value="1"/>
</dbReference>
<gene>
    <name evidence="2" type="ORF">SAMN05216577_1652</name>
</gene>
<dbReference type="SUPFAM" id="SSF51261">
    <property type="entry name" value="Duplicated hybrid motif"/>
    <property type="match status" value="1"/>
</dbReference>
<dbReference type="PANTHER" id="PTHR21666:SF290">
    <property type="entry name" value="PEPTIDASE M23 DOMAIN PROTEIN"/>
    <property type="match status" value="1"/>
</dbReference>
<dbReference type="Proteomes" id="UP000183385">
    <property type="component" value="Unassembled WGS sequence"/>
</dbReference>
<dbReference type="GO" id="GO:0016301">
    <property type="term" value="F:kinase activity"/>
    <property type="evidence" value="ECO:0007669"/>
    <property type="project" value="UniProtKB-KW"/>
</dbReference>
<dbReference type="InterPro" id="IPR023346">
    <property type="entry name" value="Lysozyme-like_dom_sf"/>
</dbReference>
<accession>A0AAQ1KQA2</accession>
<sequence length="807" mass="90089">MIISPPFLPAPIAGESDEAFLDRAMVGGIPGDGGFPLSFDLNWHGGIHLTAPQEAGAPLPVRAIADGTVVYFRKPTEESSNPEHPLHYMDGWTDDGCIVLKHETEIGEGDNAKVVYYSIYMHLSKINLANPTVGQAVYRKDSIGEAGKIYGKAGRIHFEIIADQTQIANLTGRTTRELDYQSGNGRTDSCWGDMYFFVPPELLAYSAPPTNRTQAENTSAVAYRCPAMPVATMQEGATSTESAPAQVTPDGYEWAVASQLQHGIFVRMSYEKGQCKLTSYYLSGDVIGTQEEEADFEYNLYSKASTLYPQSPSAGYELLRFGRVLGPDILRPTDAAHWRQIKVPGKSGEESRSAWVNLNAPTVTKFSDADFPHWQGWYLVDDDTDKDSHCQSAFIRNLLNLDEGKVVADNGDAVSIATSPAYDALSPDEQKKLSERYARERTLNMSRLTSSETQPRIRRLVCKFPTEWSTNDFDDRYGWLQKVAEGGPLTSDQYGKLKKHQEALAFWKNVNLDQVIKKHWHFPPRYFIQAFRKCGWLSKKELTQIIPKNIIRKPGSHNSNTHGVWEQPNINYAINFINTHLLEINKSLQKFLITTPMRQACFFGNSTQETGWFRYMKESNGNSPTLHSGWYGRGLLQLTNPNGNLGNGNNNYYKYFKFLGRTPVVPASANEIAWRNEIGETSRHACHSAGAYWVWPNKSAPTASNPDRPLVGNTNLYADTPATNSRRTIQTNAGIKTWYFNQSFTNCATAVNYPSTTGSPSPNMNGLVDRSTAFINALIVLADRPTFGTTTDALSDTPEDYIRRETQ</sequence>
<keyword evidence="3" id="KW-1185">Reference proteome</keyword>
<evidence type="ECO:0000256" key="1">
    <source>
        <dbReference type="SAM" id="MobiDB-lite"/>
    </source>
</evidence>